<keyword evidence="4" id="KW-1185">Reference proteome</keyword>
<dbReference type="SUPFAM" id="SSF53756">
    <property type="entry name" value="UDP-Glycosyltransferase/glycogen phosphorylase"/>
    <property type="match status" value="1"/>
</dbReference>
<dbReference type="InterPro" id="IPR001296">
    <property type="entry name" value="Glyco_trans_1"/>
</dbReference>
<reference evidence="3 4" key="1">
    <citation type="submission" date="2018-04" db="EMBL/GenBank/DDBJ databases">
        <title>Genomic Encyclopedia of Archaeal and Bacterial Type Strains, Phase II (KMG-II): from individual species to whole genera.</title>
        <authorList>
            <person name="Goeker M."/>
        </authorList>
    </citation>
    <scope>NUCLEOTIDE SEQUENCE [LARGE SCALE GENOMIC DNA]</scope>
    <source>
        <strain evidence="3 4">DSM 23082</strain>
    </source>
</reference>
<dbReference type="OrthoDB" id="1395864at2"/>
<evidence type="ECO:0000256" key="1">
    <source>
        <dbReference type="ARBA" id="ARBA00022679"/>
    </source>
</evidence>
<protein>
    <submittedName>
        <fullName evidence="3">Glycosyltransferase involved in cell wall biosynthesis</fullName>
    </submittedName>
</protein>
<organism evidence="3 4">
    <name type="scientific">Christiangramia gaetbulicola</name>
    <dbReference type="NCBI Taxonomy" id="703340"/>
    <lineage>
        <taxon>Bacteria</taxon>
        <taxon>Pseudomonadati</taxon>
        <taxon>Bacteroidota</taxon>
        <taxon>Flavobacteriia</taxon>
        <taxon>Flavobacteriales</taxon>
        <taxon>Flavobacteriaceae</taxon>
        <taxon>Christiangramia</taxon>
    </lineage>
</organism>
<comment type="caution">
    <text evidence="3">The sequence shown here is derived from an EMBL/GenBank/DDBJ whole genome shotgun (WGS) entry which is preliminary data.</text>
</comment>
<dbReference type="EMBL" id="QBKQ01000001">
    <property type="protein sequence ID" value="PTX44057.1"/>
    <property type="molecule type" value="Genomic_DNA"/>
</dbReference>
<dbReference type="CDD" id="cd03801">
    <property type="entry name" value="GT4_PimA-like"/>
    <property type="match status" value="1"/>
</dbReference>
<feature type="domain" description="Glycosyl transferase family 1" evidence="2">
    <location>
        <begin position="185"/>
        <end position="352"/>
    </location>
</feature>
<dbReference type="Gene3D" id="3.40.50.2000">
    <property type="entry name" value="Glycogen Phosphorylase B"/>
    <property type="match status" value="1"/>
</dbReference>
<gene>
    <name evidence="3" type="ORF">C8P64_0027</name>
</gene>
<name>A0A2T6AJT5_9FLAO</name>
<accession>A0A2T6AJT5</accession>
<dbReference type="RefSeq" id="WP_108170038.1">
    <property type="nucleotide sequence ID" value="NZ_QBKQ01000001.1"/>
</dbReference>
<dbReference type="Proteomes" id="UP000244174">
    <property type="component" value="Unassembled WGS sequence"/>
</dbReference>
<dbReference type="PANTHER" id="PTHR46401">
    <property type="entry name" value="GLYCOSYLTRANSFERASE WBBK-RELATED"/>
    <property type="match status" value="1"/>
</dbReference>
<keyword evidence="1 3" id="KW-0808">Transferase</keyword>
<evidence type="ECO:0000313" key="4">
    <source>
        <dbReference type="Proteomes" id="UP000244174"/>
    </source>
</evidence>
<dbReference type="PANTHER" id="PTHR46401:SF2">
    <property type="entry name" value="GLYCOSYLTRANSFERASE WBBK-RELATED"/>
    <property type="match status" value="1"/>
</dbReference>
<dbReference type="GO" id="GO:0009103">
    <property type="term" value="P:lipopolysaccharide biosynthetic process"/>
    <property type="evidence" value="ECO:0007669"/>
    <property type="project" value="TreeGrafter"/>
</dbReference>
<evidence type="ECO:0000259" key="2">
    <source>
        <dbReference type="Pfam" id="PF00534"/>
    </source>
</evidence>
<evidence type="ECO:0000313" key="3">
    <source>
        <dbReference type="EMBL" id="PTX44057.1"/>
    </source>
</evidence>
<dbReference type="Pfam" id="PF00534">
    <property type="entry name" value="Glycos_transf_1"/>
    <property type="match status" value="1"/>
</dbReference>
<dbReference type="GO" id="GO:0016757">
    <property type="term" value="F:glycosyltransferase activity"/>
    <property type="evidence" value="ECO:0007669"/>
    <property type="project" value="InterPro"/>
</dbReference>
<sequence>MTNNFAIFTHVEHYCHNNKYFAYEPYVREMNLWIKYTKRVSIVAPLAAQNKSSNIAYDTSNVRLNNIPSIKFNTISSILRSIIYLPLIIWKIFLTMRKADHIHIRCPGNIGLIAVFIQLFFPDKSKTVKYAGNWDPKSKQPWTYNLQKKILSNTLLTKNIKVLVYGNWPGQSKNIIPFFTASFNKKEIQSIQKSIEEPIRFLFVGTFSKGKQPIEAIKICEMLNKNGLALNLRMFGEGDCFKEIIEYKKVSELSDFISVNSFIPLKELVVEFKKAHFLVLLSKSEGWPKVVAEAMFYGCIPIVSPVSCIPWMLGMGTRGIILDEPIKNNLDKITALVENKTKYEKISREAQTWSHKYTIDKFEAEIKKFL</sequence>
<proteinExistence type="predicted"/>
<dbReference type="AlphaFoldDB" id="A0A2T6AJT5"/>